<dbReference type="Proteomes" id="UP000050794">
    <property type="component" value="Unassembled WGS sequence"/>
</dbReference>
<evidence type="ECO:0000256" key="2">
    <source>
        <dbReference type="ARBA" id="ARBA00004922"/>
    </source>
</evidence>
<keyword evidence="6 12" id="KW-0812">Transmembrane</keyword>
<keyword evidence="7" id="KW-0735">Signal-anchor</keyword>
<dbReference type="InterPro" id="IPR038577">
    <property type="entry name" value="GT10-like_C_sf"/>
</dbReference>
<keyword evidence="4 12" id="KW-0328">Glycosyltransferase</keyword>
<keyword evidence="11" id="KW-0325">Glycoprotein</keyword>
<evidence type="ECO:0000256" key="13">
    <source>
        <dbReference type="SAM" id="MobiDB-lite"/>
    </source>
</evidence>
<evidence type="ECO:0000256" key="9">
    <source>
        <dbReference type="ARBA" id="ARBA00023034"/>
    </source>
</evidence>
<evidence type="ECO:0000256" key="3">
    <source>
        <dbReference type="ARBA" id="ARBA00008919"/>
    </source>
</evidence>
<comment type="subcellular location">
    <subcellularLocation>
        <location evidence="1 12">Golgi apparatus</location>
        <location evidence="1 12">Golgi stack membrane</location>
        <topology evidence="1 12">Single-pass type II membrane protein</topology>
    </subcellularLocation>
</comment>
<feature type="domain" description="Fucosyltransferase C-terminal" evidence="14">
    <location>
        <begin position="202"/>
        <end position="382"/>
    </location>
</feature>
<keyword evidence="9 12" id="KW-0333">Golgi apparatus</keyword>
<dbReference type="Pfam" id="PF00852">
    <property type="entry name" value="Glyco_transf_10"/>
    <property type="match status" value="1"/>
</dbReference>
<proteinExistence type="inferred from homology"/>
<dbReference type="SUPFAM" id="SSF53756">
    <property type="entry name" value="UDP-Glycosyltransferase/glycogen phosphorylase"/>
    <property type="match status" value="1"/>
</dbReference>
<organism evidence="16 17">
    <name type="scientific">Toxocara canis</name>
    <name type="common">Canine roundworm</name>
    <dbReference type="NCBI Taxonomy" id="6265"/>
    <lineage>
        <taxon>Eukaryota</taxon>
        <taxon>Metazoa</taxon>
        <taxon>Ecdysozoa</taxon>
        <taxon>Nematoda</taxon>
        <taxon>Chromadorea</taxon>
        <taxon>Rhabditida</taxon>
        <taxon>Spirurina</taxon>
        <taxon>Ascaridomorpha</taxon>
        <taxon>Ascaridoidea</taxon>
        <taxon>Toxocaridae</taxon>
        <taxon>Toxocara</taxon>
    </lineage>
</organism>
<evidence type="ECO:0000256" key="5">
    <source>
        <dbReference type="ARBA" id="ARBA00022679"/>
    </source>
</evidence>
<reference evidence="17" key="1">
    <citation type="submission" date="2016-06" db="UniProtKB">
        <authorList>
            <consortium name="WormBaseParasite"/>
        </authorList>
    </citation>
    <scope>IDENTIFICATION</scope>
</reference>
<evidence type="ECO:0000256" key="7">
    <source>
        <dbReference type="ARBA" id="ARBA00022968"/>
    </source>
</evidence>
<evidence type="ECO:0000259" key="14">
    <source>
        <dbReference type="Pfam" id="PF00852"/>
    </source>
</evidence>
<evidence type="ECO:0000256" key="12">
    <source>
        <dbReference type="RuleBase" id="RU003832"/>
    </source>
</evidence>
<evidence type="ECO:0000256" key="4">
    <source>
        <dbReference type="ARBA" id="ARBA00022676"/>
    </source>
</evidence>
<dbReference type="PANTHER" id="PTHR48438:SF1">
    <property type="entry name" value="ALPHA-(1,3)-FUCOSYLTRANSFERASE C-RELATED"/>
    <property type="match status" value="1"/>
</dbReference>
<sequence length="422" mass="49046">LQPRRNLASPESHERHSDAGLDEQANAGAHAKRKETVPKKRIDVRSEFLLSSEQYGDLWVQHIVGDSKISLADRLKVNADPTAPPKVILSWDAGHTSSNLNGCREWRCEFTANRNDIDKADAVLISTDVGDLARRRRPEQYLVFFSQESPVNSQVTASVNNFFNLSLGYRRDSPSSSPYGYTVKLAPRSQGETRMPSEKLLNGKDRPLAWFVSNCGTFSLREQYVAELRVRYFSPDRPSHEMILSQRFTRQCNFFSYYFYLAFENSVCYDYTTEKVWNKGFKHYVVPIVLKRSILQPYAPPHSFIAADDFHTVKEMADYLKYLMLNKTAYREYFNWRQKYFVVFLDGARHDQLERPWGFCQLCRLLWQKPQEEHIIVDFKKWWSDSCETSGQLVQRILQNGAEQGKNFSELPKNVVSLMRLS</sequence>
<keyword evidence="5 12" id="KW-0808">Transferase</keyword>
<dbReference type="EC" id="2.4.1.-" evidence="12"/>
<evidence type="ECO:0000313" key="17">
    <source>
        <dbReference type="WBParaSite" id="TCNE_0000962501-mRNA-1"/>
    </source>
</evidence>
<evidence type="ECO:0000313" key="16">
    <source>
        <dbReference type="Proteomes" id="UP000050794"/>
    </source>
</evidence>
<dbReference type="GO" id="GO:0008417">
    <property type="term" value="F:fucosyltransferase activity"/>
    <property type="evidence" value="ECO:0007669"/>
    <property type="project" value="InterPro"/>
</dbReference>
<dbReference type="InterPro" id="IPR055270">
    <property type="entry name" value="Glyco_tran_10_C"/>
</dbReference>
<evidence type="ECO:0000256" key="1">
    <source>
        <dbReference type="ARBA" id="ARBA00004447"/>
    </source>
</evidence>
<dbReference type="GO" id="GO:0032580">
    <property type="term" value="C:Golgi cisterna membrane"/>
    <property type="evidence" value="ECO:0007669"/>
    <property type="project" value="UniProtKB-SubCell"/>
</dbReference>
<dbReference type="InterPro" id="IPR031481">
    <property type="entry name" value="Glyco_tran_10_N"/>
</dbReference>
<dbReference type="WBParaSite" id="TCNE_0000962501-mRNA-1">
    <property type="protein sequence ID" value="TCNE_0000962501-mRNA-1"/>
    <property type="gene ID" value="TCNE_0000962501"/>
</dbReference>
<dbReference type="Pfam" id="PF17039">
    <property type="entry name" value="Glyco_tran_10_N"/>
    <property type="match status" value="1"/>
</dbReference>
<evidence type="ECO:0000256" key="6">
    <source>
        <dbReference type="ARBA" id="ARBA00022692"/>
    </source>
</evidence>
<feature type="domain" description="Fucosyltransferase N-terminal" evidence="15">
    <location>
        <begin position="85"/>
        <end position="180"/>
    </location>
</feature>
<protein>
    <recommendedName>
        <fullName evidence="12">Fucosyltransferase</fullName>
        <ecNumber evidence="12">2.4.1.-</ecNumber>
    </recommendedName>
</protein>
<dbReference type="UniPathway" id="UPA00378"/>
<evidence type="ECO:0000256" key="10">
    <source>
        <dbReference type="ARBA" id="ARBA00023136"/>
    </source>
</evidence>
<keyword evidence="8" id="KW-1133">Transmembrane helix</keyword>
<accession>A0A183UMA5</accession>
<dbReference type="Gene3D" id="3.40.50.11660">
    <property type="entry name" value="Glycosyl transferase family 10, C-terminal domain"/>
    <property type="match status" value="1"/>
</dbReference>
<evidence type="ECO:0000259" key="15">
    <source>
        <dbReference type="Pfam" id="PF17039"/>
    </source>
</evidence>
<evidence type="ECO:0000256" key="11">
    <source>
        <dbReference type="ARBA" id="ARBA00023180"/>
    </source>
</evidence>
<comment type="pathway">
    <text evidence="2">Protein modification; protein glycosylation.</text>
</comment>
<dbReference type="InterPro" id="IPR001503">
    <property type="entry name" value="Glyco_trans_10"/>
</dbReference>
<keyword evidence="10" id="KW-0472">Membrane</keyword>
<dbReference type="PANTHER" id="PTHR48438">
    <property type="entry name" value="ALPHA-(1,3)-FUCOSYLTRANSFERASE C-RELATED"/>
    <property type="match status" value="1"/>
</dbReference>
<comment type="similarity">
    <text evidence="3 12">Belongs to the glycosyltransferase 10 family.</text>
</comment>
<dbReference type="AlphaFoldDB" id="A0A183UMA5"/>
<feature type="region of interest" description="Disordered" evidence="13">
    <location>
        <begin position="1"/>
        <end position="37"/>
    </location>
</feature>
<evidence type="ECO:0000256" key="8">
    <source>
        <dbReference type="ARBA" id="ARBA00022989"/>
    </source>
</evidence>
<keyword evidence="16" id="KW-1185">Reference proteome</keyword>
<name>A0A183UMA5_TOXCA</name>